<feature type="signal peptide" evidence="3">
    <location>
        <begin position="1"/>
        <end position="33"/>
    </location>
</feature>
<sequence length="236" mass="25103">MALTSRPLPLKLGLATLVLGLSLSLIPAVTAQAQEVVAANCDNNAFPCLAGKARVVLETTRGRVTVELDGSAVPLTAGNFLDLVQRQVYDGTAFHRVIPGFVAQGGDPQSAASDVDPADYGKGNFIDPASGSPRFIPIELTLRGESPRYGHELRDPLISDKLVIRHERGSLGMARANNPNSASAQFYIALGDLDHLDGRYAVFGRVVKGMDVVDSLVNGDRIRTARISPEQAISSE</sequence>
<comment type="catalytic activity">
    <reaction evidence="3">
        <text>[protein]-peptidylproline (omega=180) = [protein]-peptidylproline (omega=0)</text>
        <dbReference type="Rhea" id="RHEA:16237"/>
        <dbReference type="Rhea" id="RHEA-COMP:10747"/>
        <dbReference type="Rhea" id="RHEA-COMP:10748"/>
        <dbReference type="ChEBI" id="CHEBI:83833"/>
        <dbReference type="ChEBI" id="CHEBI:83834"/>
        <dbReference type="EC" id="5.2.1.8"/>
    </reaction>
</comment>
<feature type="domain" description="PPIase cyclophilin-type" evidence="4">
    <location>
        <begin position="62"/>
        <end position="236"/>
    </location>
</feature>
<keyword evidence="1 3" id="KW-0697">Rotamase</keyword>
<dbReference type="EMBL" id="SRMO01000084">
    <property type="protein sequence ID" value="TGG90907.1"/>
    <property type="molecule type" value="Genomic_DNA"/>
</dbReference>
<evidence type="ECO:0000256" key="1">
    <source>
        <dbReference type="ARBA" id="ARBA00023110"/>
    </source>
</evidence>
<feature type="chain" id="PRO_5022267327" description="Peptidyl-prolyl cis-trans isomerase" evidence="3">
    <location>
        <begin position="34"/>
        <end position="236"/>
    </location>
</feature>
<dbReference type="PROSITE" id="PS50072">
    <property type="entry name" value="CSA_PPIASE_2"/>
    <property type="match status" value="1"/>
</dbReference>
<keyword evidence="3" id="KW-0732">Signal</keyword>
<evidence type="ECO:0000313" key="6">
    <source>
        <dbReference type="Proteomes" id="UP000317990"/>
    </source>
</evidence>
<proteinExistence type="inferred from homology"/>
<dbReference type="AlphaFoldDB" id="A0A524RLG4"/>
<keyword evidence="2 3" id="KW-0413">Isomerase</keyword>
<dbReference type="InterPro" id="IPR029000">
    <property type="entry name" value="Cyclophilin-like_dom_sf"/>
</dbReference>
<comment type="function">
    <text evidence="3">PPIases accelerate the folding of proteins. It catalyzes the cis-trans isomerization of proline imidic peptide bonds in oligopeptides.</text>
</comment>
<dbReference type="Pfam" id="PF00160">
    <property type="entry name" value="Pro_isomerase"/>
    <property type="match status" value="1"/>
</dbReference>
<gene>
    <name evidence="5" type="ORF">ERJ67_09355</name>
</gene>
<dbReference type="InterPro" id="IPR002130">
    <property type="entry name" value="Cyclophilin-type_PPIase_dom"/>
</dbReference>
<organism evidence="5 6">
    <name type="scientific">Aphanocapsa feldmannii 277cV</name>
    <dbReference type="NCBI Taxonomy" id="2507553"/>
    <lineage>
        <taxon>Bacteria</taxon>
        <taxon>Bacillati</taxon>
        <taxon>Cyanobacteriota</taxon>
        <taxon>Cyanophyceae</taxon>
        <taxon>Oscillatoriophycideae</taxon>
        <taxon>Chroococcales</taxon>
        <taxon>Microcystaceae</taxon>
        <taxon>Aphanocapsa</taxon>
    </lineage>
</organism>
<dbReference type="GO" id="GO:0003755">
    <property type="term" value="F:peptidyl-prolyl cis-trans isomerase activity"/>
    <property type="evidence" value="ECO:0007669"/>
    <property type="project" value="UniProtKB-UniRule"/>
</dbReference>
<dbReference type="GO" id="GO:0006457">
    <property type="term" value="P:protein folding"/>
    <property type="evidence" value="ECO:0007669"/>
    <property type="project" value="InterPro"/>
</dbReference>
<comment type="similarity">
    <text evidence="3">Belongs to the cyclophilin-type PPIase family.</text>
</comment>
<dbReference type="InterPro" id="IPR044665">
    <property type="entry name" value="E_coli_cyclophilin_A-like"/>
</dbReference>
<dbReference type="PROSITE" id="PS00170">
    <property type="entry name" value="CSA_PPIASE_1"/>
    <property type="match status" value="1"/>
</dbReference>
<evidence type="ECO:0000313" key="5">
    <source>
        <dbReference type="EMBL" id="TGG90907.1"/>
    </source>
</evidence>
<dbReference type="InterPro" id="IPR020892">
    <property type="entry name" value="Cyclophilin-type_PPIase_CS"/>
</dbReference>
<dbReference type="SUPFAM" id="SSF50891">
    <property type="entry name" value="Cyclophilin-like"/>
    <property type="match status" value="1"/>
</dbReference>
<dbReference type="PRINTS" id="PR00153">
    <property type="entry name" value="CSAPPISMRASE"/>
</dbReference>
<reference evidence="5 6" key="1">
    <citation type="journal article" date="2019" name="mSystems">
        <title>Life at home and on the roam: Genomic adaptions reflect the dual lifestyle of an intracellular, facultative symbiont.</title>
        <authorList>
            <person name="Burgsdorf I."/>
        </authorList>
    </citation>
    <scope>NUCLEOTIDE SEQUENCE [LARGE SCALE GENOMIC DNA]</scope>
    <source>
        <strain evidence="5">277cV</strain>
    </source>
</reference>
<dbReference type="PANTHER" id="PTHR43246">
    <property type="entry name" value="PEPTIDYL-PROLYL CIS-TRANS ISOMERASE CYP38, CHLOROPLASTIC"/>
    <property type="match status" value="1"/>
</dbReference>
<dbReference type="EC" id="5.2.1.8" evidence="3"/>
<evidence type="ECO:0000256" key="3">
    <source>
        <dbReference type="RuleBase" id="RU363019"/>
    </source>
</evidence>
<name>A0A524RLG4_9CHRO</name>
<comment type="caution">
    <text evidence="5">The sequence shown here is derived from an EMBL/GenBank/DDBJ whole genome shotgun (WGS) entry which is preliminary data.</text>
</comment>
<dbReference type="Gene3D" id="2.40.100.10">
    <property type="entry name" value="Cyclophilin-like"/>
    <property type="match status" value="1"/>
</dbReference>
<accession>A0A524RLG4</accession>
<dbReference type="Proteomes" id="UP000317990">
    <property type="component" value="Unassembled WGS sequence"/>
</dbReference>
<protein>
    <recommendedName>
        <fullName evidence="3">Peptidyl-prolyl cis-trans isomerase</fullName>
        <shortName evidence="3">PPIase</shortName>
        <ecNumber evidence="3">5.2.1.8</ecNumber>
    </recommendedName>
</protein>
<evidence type="ECO:0000259" key="4">
    <source>
        <dbReference type="PROSITE" id="PS50072"/>
    </source>
</evidence>
<evidence type="ECO:0000256" key="2">
    <source>
        <dbReference type="ARBA" id="ARBA00023235"/>
    </source>
</evidence>